<dbReference type="InterPro" id="IPR016024">
    <property type="entry name" value="ARM-type_fold"/>
</dbReference>
<organism evidence="2 3">
    <name type="scientific">Plakobranchus ocellatus</name>
    <dbReference type="NCBI Taxonomy" id="259542"/>
    <lineage>
        <taxon>Eukaryota</taxon>
        <taxon>Metazoa</taxon>
        <taxon>Spiralia</taxon>
        <taxon>Lophotrochozoa</taxon>
        <taxon>Mollusca</taxon>
        <taxon>Gastropoda</taxon>
        <taxon>Heterobranchia</taxon>
        <taxon>Euthyneura</taxon>
        <taxon>Panpulmonata</taxon>
        <taxon>Sacoglossa</taxon>
        <taxon>Placobranchoidea</taxon>
        <taxon>Plakobranchidae</taxon>
        <taxon>Plakobranchus</taxon>
    </lineage>
</organism>
<gene>
    <name evidence="2" type="ORF">PoB_006403500</name>
</gene>
<dbReference type="Proteomes" id="UP000735302">
    <property type="component" value="Unassembled WGS sequence"/>
</dbReference>
<sequence>MEHILSRAPNEVIKEAASRPKANNKTQISLFWSPLGSALMTERTATYCPYRFHAEFVLNCATLIPWLFKETARFQGGVRIREPQTKNAARPYGTLLLSSSPHLISAHVTIGSHCEKDHDDDDDDDDDGDDVGDGDGDDDHDDDDDDREEEEEEE</sequence>
<feature type="compositionally biased region" description="Acidic residues" evidence="1">
    <location>
        <begin position="118"/>
        <end position="154"/>
    </location>
</feature>
<dbReference type="SUPFAM" id="SSF48371">
    <property type="entry name" value="ARM repeat"/>
    <property type="match status" value="1"/>
</dbReference>
<evidence type="ECO:0000256" key="1">
    <source>
        <dbReference type="SAM" id="MobiDB-lite"/>
    </source>
</evidence>
<comment type="caution">
    <text evidence="2">The sequence shown here is derived from an EMBL/GenBank/DDBJ whole genome shotgun (WGS) entry which is preliminary data.</text>
</comment>
<protein>
    <submittedName>
        <fullName evidence="2">Uncharacterized protein</fullName>
    </submittedName>
</protein>
<proteinExistence type="predicted"/>
<evidence type="ECO:0000313" key="2">
    <source>
        <dbReference type="EMBL" id="GFO37530.1"/>
    </source>
</evidence>
<keyword evidence="3" id="KW-1185">Reference proteome</keyword>
<dbReference type="EMBL" id="BLXT01007244">
    <property type="protein sequence ID" value="GFO37530.1"/>
    <property type="molecule type" value="Genomic_DNA"/>
</dbReference>
<evidence type="ECO:0000313" key="3">
    <source>
        <dbReference type="Proteomes" id="UP000735302"/>
    </source>
</evidence>
<dbReference type="AlphaFoldDB" id="A0AAV4D0G0"/>
<accession>A0AAV4D0G0</accession>
<reference evidence="2 3" key="1">
    <citation type="journal article" date="2021" name="Elife">
        <title>Chloroplast acquisition without the gene transfer in kleptoplastic sea slugs, Plakobranchus ocellatus.</title>
        <authorList>
            <person name="Maeda T."/>
            <person name="Takahashi S."/>
            <person name="Yoshida T."/>
            <person name="Shimamura S."/>
            <person name="Takaki Y."/>
            <person name="Nagai Y."/>
            <person name="Toyoda A."/>
            <person name="Suzuki Y."/>
            <person name="Arimoto A."/>
            <person name="Ishii H."/>
            <person name="Satoh N."/>
            <person name="Nishiyama T."/>
            <person name="Hasebe M."/>
            <person name="Maruyama T."/>
            <person name="Minagawa J."/>
            <person name="Obokata J."/>
            <person name="Shigenobu S."/>
        </authorList>
    </citation>
    <scope>NUCLEOTIDE SEQUENCE [LARGE SCALE GENOMIC DNA]</scope>
</reference>
<name>A0AAV4D0G0_9GAST</name>
<feature type="region of interest" description="Disordered" evidence="1">
    <location>
        <begin position="111"/>
        <end position="154"/>
    </location>
</feature>